<feature type="transmembrane region" description="Helical" evidence="1">
    <location>
        <begin position="20"/>
        <end position="41"/>
    </location>
</feature>
<accession>A0A2R7Y4Q8</accession>
<keyword evidence="1" id="KW-0472">Membrane</keyword>
<organism evidence="2 3">
    <name type="scientific">Zestosphaera tikiterensis</name>
    <dbReference type="NCBI Taxonomy" id="1973259"/>
    <lineage>
        <taxon>Archaea</taxon>
        <taxon>Thermoproteota</taxon>
        <taxon>Thermoprotei</taxon>
        <taxon>Desulfurococcales</taxon>
        <taxon>Desulfurococcaceae</taxon>
        <taxon>Zestosphaera</taxon>
    </lineage>
</organism>
<protein>
    <submittedName>
        <fullName evidence="2">Uncharacterized protein</fullName>
    </submittedName>
</protein>
<name>A0A2R7Y4Q8_9CREN</name>
<evidence type="ECO:0000313" key="2">
    <source>
        <dbReference type="EMBL" id="PUA32508.1"/>
    </source>
</evidence>
<feature type="transmembrane region" description="Helical" evidence="1">
    <location>
        <begin position="225"/>
        <end position="242"/>
    </location>
</feature>
<sequence length="266" mass="30561">MARNSKSLASINKDFIEALFFISSLIIAYISSNPLLTWLTLSVVATYFTLRTSYRYVLVITMLALITQAFRPTEFFTEFLTYFVIILIVRTFIGFKKASITYITPVLIACGLSLLKFSIYEFNIFNALTLVFISLISGYGLTGFQTFLYGLECEFKVLNLLDLRLPSLNSLFQYLSRAFFVGLLTYLLFLTVFRFTPLGFFNSVWVSLALTTVFSIMIFKKGLNIVTYVLILTLLILNYDYITASYFEGYEESIIEEVLRRFDGLI</sequence>
<reference evidence="2 3" key="1">
    <citation type="journal article" date="2018" name="Syst. Appl. Microbiol.">
        <title>A new symbiotic nanoarchaeote (Candidatus Nanoclepta minutus) and its host (Zestosphaera tikiterensis gen. nov., sp. nov.) from a New Zealand hot spring.</title>
        <authorList>
            <person name="St John E."/>
            <person name="Liu Y."/>
            <person name="Podar M."/>
            <person name="Stott M.B."/>
            <person name="Meneghin J."/>
            <person name="Chen Z."/>
            <person name="Lagutin K."/>
            <person name="Mitchell K."/>
            <person name="Reysenbach A.L."/>
        </authorList>
    </citation>
    <scope>NUCLEOTIDE SEQUENCE [LARGE SCALE GENOMIC DNA]</scope>
    <source>
        <strain evidence="2">NZ3</strain>
    </source>
</reference>
<feature type="transmembrane region" description="Helical" evidence="1">
    <location>
        <begin position="200"/>
        <end position="219"/>
    </location>
</feature>
<gene>
    <name evidence="2" type="ORF">B7O98_07605</name>
</gene>
<keyword evidence="1" id="KW-1133">Transmembrane helix</keyword>
<evidence type="ECO:0000256" key="1">
    <source>
        <dbReference type="SAM" id="Phobius"/>
    </source>
</evidence>
<evidence type="ECO:0000313" key="3">
    <source>
        <dbReference type="Proteomes" id="UP000244093"/>
    </source>
</evidence>
<feature type="transmembrane region" description="Helical" evidence="1">
    <location>
        <begin position="75"/>
        <end position="93"/>
    </location>
</feature>
<dbReference type="Proteomes" id="UP000244093">
    <property type="component" value="Unassembled WGS sequence"/>
</dbReference>
<feature type="transmembrane region" description="Helical" evidence="1">
    <location>
        <begin position="99"/>
        <end position="115"/>
    </location>
</feature>
<dbReference type="AlphaFoldDB" id="A0A2R7Y4Q8"/>
<feature type="transmembrane region" description="Helical" evidence="1">
    <location>
        <begin position="53"/>
        <end position="70"/>
    </location>
</feature>
<dbReference type="EMBL" id="NBVN01000004">
    <property type="protein sequence ID" value="PUA32508.1"/>
    <property type="molecule type" value="Genomic_DNA"/>
</dbReference>
<comment type="caution">
    <text evidence="2">The sequence shown here is derived from an EMBL/GenBank/DDBJ whole genome shotgun (WGS) entry which is preliminary data.</text>
</comment>
<proteinExistence type="predicted"/>
<keyword evidence="1" id="KW-0812">Transmembrane</keyword>
<feature type="transmembrane region" description="Helical" evidence="1">
    <location>
        <begin position="127"/>
        <end position="151"/>
    </location>
</feature>
<feature type="transmembrane region" description="Helical" evidence="1">
    <location>
        <begin position="171"/>
        <end position="193"/>
    </location>
</feature>